<comment type="similarity">
    <text evidence="1">Belongs to the proteasome subunit S5B/HSM3 family.</text>
</comment>
<dbReference type="GO" id="GO:0043248">
    <property type="term" value="P:proteasome assembly"/>
    <property type="evidence" value="ECO:0007669"/>
    <property type="project" value="InterPro"/>
</dbReference>
<dbReference type="Gene3D" id="1.25.10.10">
    <property type="entry name" value="Leucine-rich Repeat Variant"/>
    <property type="match status" value="2"/>
</dbReference>
<dbReference type="InterPro" id="IPR011989">
    <property type="entry name" value="ARM-like"/>
</dbReference>
<dbReference type="GO" id="GO:0005829">
    <property type="term" value="C:cytosol"/>
    <property type="evidence" value="ECO:0007669"/>
    <property type="project" value="TreeGrafter"/>
</dbReference>
<dbReference type="FunFam" id="1.25.10.10:FF:000493">
    <property type="entry name" value="26S proteasome non-ATPase regulatory subunit 5 isoform X1"/>
    <property type="match status" value="1"/>
</dbReference>
<organism evidence="3 4">
    <name type="scientific">Bos mutus grunniens</name>
    <name type="common">Wild yak</name>
    <name type="synonym">Bos grunniens</name>
    <dbReference type="NCBI Taxonomy" id="30521"/>
    <lineage>
        <taxon>Eukaryota</taxon>
        <taxon>Metazoa</taxon>
        <taxon>Chordata</taxon>
        <taxon>Craniata</taxon>
        <taxon>Vertebrata</taxon>
        <taxon>Euteleostomi</taxon>
        <taxon>Mammalia</taxon>
        <taxon>Eutheria</taxon>
        <taxon>Laurasiatheria</taxon>
        <taxon>Artiodactyla</taxon>
        <taxon>Ruminantia</taxon>
        <taxon>Pecora</taxon>
        <taxon>Bovidae</taxon>
        <taxon>Bovinae</taxon>
        <taxon>Bos</taxon>
    </lineage>
</organism>
<evidence type="ECO:0000313" key="4">
    <source>
        <dbReference type="Proteomes" id="UP000694520"/>
    </source>
</evidence>
<dbReference type="Ensembl" id="ENSBGRT00000020604.1">
    <property type="protein sequence ID" value="ENSBGRP00000017790.1"/>
    <property type="gene ID" value="ENSBGRG00000011189.1"/>
</dbReference>
<dbReference type="SUPFAM" id="SSF48371">
    <property type="entry name" value="ARM repeat"/>
    <property type="match status" value="1"/>
</dbReference>
<keyword evidence="4" id="KW-1185">Reference proteome</keyword>
<name>A0A8C0A9N2_BOSMU</name>
<dbReference type="AlphaFoldDB" id="A0A8C0A9N2"/>
<evidence type="ECO:0000256" key="1">
    <source>
        <dbReference type="ARBA" id="ARBA00006823"/>
    </source>
</evidence>
<dbReference type="InterPro" id="IPR016024">
    <property type="entry name" value="ARM-type_fold"/>
</dbReference>
<evidence type="ECO:0000256" key="2">
    <source>
        <dbReference type="ARBA" id="ARBA00014933"/>
    </source>
</evidence>
<protein>
    <recommendedName>
        <fullName evidence="2">26S proteasome non-ATPase regulatory subunit 5</fullName>
    </recommendedName>
</protein>
<reference evidence="3" key="2">
    <citation type="submission" date="2025-08" db="UniProtKB">
        <authorList>
            <consortium name="Ensembl"/>
        </authorList>
    </citation>
    <scope>IDENTIFICATION</scope>
</reference>
<evidence type="ECO:0000313" key="3">
    <source>
        <dbReference type="Ensembl" id="ENSBGRP00000017790.1"/>
    </source>
</evidence>
<dbReference type="Pfam" id="PF10508">
    <property type="entry name" value="Proteasom_PSMB"/>
    <property type="match status" value="2"/>
</dbReference>
<reference evidence="3" key="3">
    <citation type="submission" date="2025-09" db="UniProtKB">
        <authorList>
            <consortium name="Ensembl"/>
        </authorList>
    </citation>
    <scope>IDENTIFICATION</scope>
</reference>
<sequence>MLLVRPGRFGLSQNSREGRLRPADLARLEEAPREPGAGRADWRTVAGGGIMAAQALALLREVSRLEAPLEELRALQSLLQSVPLSELREQAAELRLGPLFSLLNENHREQTTLCVSILERLLQALEPIHVARNLRVDLQRGLTHPNDSVKILTLSQVGRIVENSDAVTEILNNAELLKQIVYCIGGENLSVAKTAIKSLSRISLTQAGLEALFESNLLDDLKSVMKTNDIVRYRVYELIVEISSVSPESLNCCTTSGLVTQLLRELTGEDVLVRATCIEMVTSLACTHHGRQYLAQEGVIDQISNIIVGADADPFSSFYLPGFVKFFGNLAIMDSPQQICERYPIFMEKVFEMTESQDPTMIGVAVDTIGILGSNVEGKQVLQKTGTRFERLLMKIGYQAKNASTELKIRCLDALSTLFYLPAIANQPWAQKLMFNSPGFVEYVMDRSVEHDKASKDAKYELVKALANSKTIAEIFGNPNYLRLRTYLSEGPYYVKPISTTAVEGAE</sequence>
<dbReference type="PANTHER" id="PTHR13554">
    <property type="entry name" value="26S PROTEASOME NON-ATPASE REGULATORY SUBUNIT 5-RELATED"/>
    <property type="match status" value="1"/>
</dbReference>
<dbReference type="Proteomes" id="UP000694520">
    <property type="component" value="Chromosome 7"/>
</dbReference>
<dbReference type="InterPro" id="IPR019538">
    <property type="entry name" value="PSMD5"/>
</dbReference>
<accession>A0A8C0A9N2</accession>
<reference evidence="3" key="1">
    <citation type="submission" date="2019-05" db="EMBL/GenBank/DDBJ databases">
        <authorList>
            <person name="Zhang S."/>
            <person name="Liu J."/>
        </authorList>
    </citation>
    <scope>NUCLEOTIDE SEQUENCE [LARGE SCALE GENOMIC DNA]</scope>
</reference>
<proteinExistence type="inferred from homology"/>
<gene>
    <name evidence="3" type="primary">PSMD5</name>
</gene>
<dbReference type="GeneTree" id="ENSGT00390000013040"/>
<dbReference type="PANTHER" id="PTHR13554:SF10">
    <property type="entry name" value="26S PROTEASOME NON-ATPASE REGULATORY SUBUNIT 5"/>
    <property type="match status" value="1"/>
</dbReference>